<comment type="caution">
    <text evidence="1">The sequence shown here is derived from an EMBL/GenBank/DDBJ whole genome shotgun (WGS) entry which is preliminary data.</text>
</comment>
<keyword evidence="2" id="KW-1185">Reference proteome</keyword>
<accession>A0ABS0FRV8</accession>
<organism evidence="1 2">
    <name type="scientific">Pseudomonas luteola</name>
    <dbReference type="NCBI Taxonomy" id="47886"/>
    <lineage>
        <taxon>Bacteria</taxon>
        <taxon>Pseudomonadati</taxon>
        <taxon>Pseudomonadota</taxon>
        <taxon>Gammaproteobacteria</taxon>
        <taxon>Pseudomonadales</taxon>
        <taxon>Pseudomonadaceae</taxon>
        <taxon>Pseudomonas</taxon>
    </lineage>
</organism>
<name>A0ABS0FRV8_PSELU</name>
<evidence type="ECO:0000313" key="1">
    <source>
        <dbReference type="EMBL" id="MBF8643104.1"/>
    </source>
</evidence>
<reference evidence="1 2" key="1">
    <citation type="submission" date="2020-10" db="EMBL/GenBank/DDBJ databases">
        <title>Genome sequences of Pseudomonas isolates.</title>
        <authorList>
            <person name="Wessels L."/>
            <person name="Reich F."/>
            <person name="Hammerl J."/>
        </authorList>
    </citation>
    <scope>NUCLEOTIDE SEQUENCE [LARGE SCALE GENOMIC DNA]</scope>
    <source>
        <strain evidence="1 2">20-MO00624-0</strain>
    </source>
</reference>
<dbReference type="Proteomes" id="UP000626180">
    <property type="component" value="Unassembled WGS sequence"/>
</dbReference>
<sequence>MLNSNTTSIDAISETSSCDLCAGIGRLPTSDPVERSPDTAPCPLCLAAGRIASSTPLKCYRVGEHDYFAAESAAQAMALMRELVGDDDWDYEVEEVTDAYLDKEWGGEDTPDEVCGTLRQWLSDATEPQWIAGTE</sequence>
<protein>
    <submittedName>
        <fullName evidence="1">Uncharacterized protein</fullName>
    </submittedName>
</protein>
<dbReference type="RefSeq" id="WP_196122156.1">
    <property type="nucleotide sequence ID" value="NZ_JADMCD010000014.1"/>
</dbReference>
<gene>
    <name evidence="1" type="ORF">IRZ65_20755</name>
</gene>
<proteinExistence type="predicted"/>
<dbReference type="EMBL" id="JADMCD010000014">
    <property type="protein sequence ID" value="MBF8643104.1"/>
    <property type="molecule type" value="Genomic_DNA"/>
</dbReference>
<evidence type="ECO:0000313" key="2">
    <source>
        <dbReference type="Proteomes" id="UP000626180"/>
    </source>
</evidence>